<dbReference type="OrthoDB" id="433457at2759"/>
<dbReference type="InterPro" id="IPR058543">
    <property type="entry name" value="Beta-prop_RSE1/DDB1/CPSF1_2nd"/>
</dbReference>
<evidence type="ECO:0000259" key="3">
    <source>
        <dbReference type="Pfam" id="PF03178"/>
    </source>
</evidence>
<dbReference type="InterPro" id="IPR036322">
    <property type="entry name" value="WD40_repeat_dom_sf"/>
</dbReference>
<dbReference type="Gene3D" id="2.130.10.10">
    <property type="entry name" value="YVTN repeat-like/Quinoprotein amine dehydrogenase"/>
    <property type="match status" value="3"/>
</dbReference>
<evidence type="ECO:0000313" key="6">
    <source>
        <dbReference type="EMBL" id="KII63716.1"/>
    </source>
</evidence>
<comment type="subcellular location">
    <subcellularLocation>
        <location evidence="1">Nucleus</location>
    </subcellularLocation>
</comment>
<dbReference type="PANTHER" id="PTHR10644">
    <property type="entry name" value="DNA REPAIR/RNA PROCESSING CPSF FAMILY"/>
    <property type="match status" value="1"/>
</dbReference>
<dbReference type="GO" id="GO:0005634">
    <property type="term" value="C:nucleus"/>
    <property type="evidence" value="ECO:0007669"/>
    <property type="project" value="UniProtKB-SubCell"/>
</dbReference>
<gene>
    <name evidence="6" type="ORF">RF11_01727</name>
</gene>
<sequence length="1154" mass="129651">MSLNYISTSYPPTAVTASIAGSFNGPHELYLVIAKHHRIEMYLVTQTGLKSRLHFNVYGKITNFAKFRRRRSKDMLIMLTDSMVLSILQYDGENNTFITLCSCCIGDRVKRTDLYDPILKVDPTQQYALVRISMGVIKLISLDMRMNGSLNIYDLRINELYAIDVDFLVSQASHHLHIGVLYKDRLSRNFRSYYVRIRDKELINGIFAVPYVEEEACLILPVHSTDGGVIILGRTCVSRVSDKGVRTVTPPQIKGEELIVVGCQIGSRRRYTYLLADSDGNLYVLSVGDAILLSYMGNVAYPSSLTYVDNGVVFIGSALSDSQLVRLLKEPENGCCVRIIDTFVNIGPIVDMEYLESYEHDLPKLVTCSGVDKWGSIRVLTNGVKIKELAKFPLSEQRAVFSLKLKYPGSGNDDSLLITNYNSTFVICENEGRFSRCHTSCFIQDAYTLYAGNVVNSQVLQVTELEVRLIDVQKTGINFSQKFSQKIQAVSCNGWYLMLASFNKVNLFSISHVLEPQATYAFEYQISSLAVSTFTRFESRQSATSPYCPNILAISFWKHAKIAVYSLPNFQFLAEDLFDDRNLIKSIQFVEFASDAMYLFAALTTGELYVYELSNQANLLSKRYKTHIGTYPITLVPFRPSGSSISKELVPGNHLLTYYPPLGKQHVFICTDRPALIHYRVFKISFSYTNKHKIESFCTYNSPRFNNCVVLLTNDDITIGQIGPHSSCGVLTVPIFEAPRKIAFQPESSVFGLVTVRTESNLLRKKYMNSPMSQRPISLRCEAVKEVPIQPNNVDKVDISSLVVIDANTYDPICVYTFPLFEIGCSIASFSDPSLGVPFLAVGTGIITDVSEEPSQGRVALMQLYNRDLSVYAQYSTHGPVYDMLCKGNKMICCISHSVTVLTVRSDNTIMCISQISNNVTSLFCKSLDDILIVGDLVRGLSVFQIEESNSELRLIAKLDQLNWITSIECLDSKTFLFTNIDGCVFLARIEPPSEDSTSQVIDLKIDMCFNVDQQVNVIKKGTFTRNTTRDKLIDNKHSIMFGTSSGMIGTLIDIPEPWDSTLEFLQKQIINHLESVGDIDYDIWRSNHCGRYSTAKMKMIDGDLIDGMIHSNLSPFKDIISQIPEQFSSDISIEKRLDQITAVVGELSRSHLN</sequence>
<comment type="caution">
    <text evidence="6">The sequence shown here is derived from an EMBL/GenBank/DDBJ whole genome shotgun (WGS) entry which is preliminary data.</text>
</comment>
<proteinExistence type="predicted"/>
<feature type="domain" description="RSE1/DDB1/CPSF1 second beta-propeller" evidence="5">
    <location>
        <begin position="387"/>
        <end position="722"/>
    </location>
</feature>
<organism evidence="6 7">
    <name type="scientific">Thelohanellus kitauei</name>
    <name type="common">Myxosporean</name>
    <dbReference type="NCBI Taxonomy" id="669202"/>
    <lineage>
        <taxon>Eukaryota</taxon>
        <taxon>Metazoa</taxon>
        <taxon>Cnidaria</taxon>
        <taxon>Myxozoa</taxon>
        <taxon>Myxosporea</taxon>
        <taxon>Bivalvulida</taxon>
        <taxon>Platysporina</taxon>
        <taxon>Myxobolidae</taxon>
        <taxon>Thelohanellus</taxon>
    </lineage>
</organism>
<feature type="domain" description="RSE1/DDB1/CPSF1 C-terminal" evidence="3">
    <location>
        <begin position="800"/>
        <end position="1107"/>
    </location>
</feature>
<evidence type="ECO:0000256" key="1">
    <source>
        <dbReference type="ARBA" id="ARBA00004123"/>
    </source>
</evidence>
<protein>
    <submittedName>
        <fullName evidence="6">DNA damage-binding protein 1</fullName>
    </submittedName>
</protein>
<keyword evidence="7" id="KW-1185">Reference proteome</keyword>
<reference evidence="6 7" key="1">
    <citation type="journal article" date="2014" name="Genome Biol. Evol.">
        <title>The genome of the myxosporean Thelohanellus kitauei shows adaptations to nutrient acquisition within its fish host.</title>
        <authorList>
            <person name="Yang Y."/>
            <person name="Xiong J."/>
            <person name="Zhou Z."/>
            <person name="Huo F."/>
            <person name="Miao W."/>
            <person name="Ran C."/>
            <person name="Liu Y."/>
            <person name="Zhang J."/>
            <person name="Feng J."/>
            <person name="Wang M."/>
            <person name="Wang M."/>
            <person name="Wang L."/>
            <person name="Yao B."/>
        </authorList>
    </citation>
    <scope>NUCLEOTIDE SEQUENCE [LARGE SCALE GENOMIC DNA]</scope>
    <source>
        <strain evidence="6">Wuqing</strain>
    </source>
</reference>
<name>A0A0C2MQ02_THEKT</name>
<dbReference type="Gene3D" id="1.10.150.910">
    <property type="match status" value="1"/>
</dbReference>
<keyword evidence="2" id="KW-0539">Nucleus</keyword>
<dbReference type="SUPFAM" id="SSF50978">
    <property type="entry name" value="WD40 repeat-like"/>
    <property type="match status" value="2"/>
</dbReference>
<dbReference type="InterPro" id="IPR018846">
    <property type="entry name" value="Beta-prop_RSE1/DDB1/CPSF1_1st"/>
</dbReference>
<evidence type="ECO:0000313" key="7">
    <source>
        <dbReference type="Proteomes" id="UP000031668"/>
    </source>
</evidence>
<dbReference type="InterPro" id="IPR015943">
    <property type="entry name" value="WD40/YVTN_repeat-like_dom_sf"/>
</dbReference>
<dbReference type="Pfam" id="PF10433">
    <property type="entry name" value="Beta-prop_RSE1_1st"/>
    <property type="match status" value="1"/>
</dbReference>
<dbReference type="EMBL" id="JWZT01004612">
    <property type="protein sequence ID" value="KII63716.1"/>
    <property type="molecule type" value="Genomic_DNA"/>
</dbReference>
<dbReference type="OMA" id="ITTRIDI"/>
<dbReference type="InterPro" id="IPR004871">
    <property type="entry name" value="RSE1/DDB1/CPSF1_C"/>
</dbReference>
<evidence type="ECO:0000256" key="2">
    <source>
        <dbReference type="ARBA" id="ARBA00023242"/>
    </source>
</evidence>
<dbReference type="AlphaFoldDB" id="A0A0C2MQ02"/>
<accession>A0A0C2MQ02</accession>
<dbReference type="GO" id="GO:0003676">
    <property type="term" value="F:nucleic acid binding"/>
    <property type="evidence" value="ECO:0007669"/>
    <property type="project" value="InterPro"/>
</dbReference>
<evidence type="ECO:0000259" key="4">
    <source>
        <dbReference type="Pfam" id="PF10433"/>
    </source>
</evidence>
<dbReference type="Pfam" id="PF03178">
    <property type="entry name" value="CPSF_A"/>
    <property type="match status" value="1"/>
</dbReference>
<evidence type="ECO:0000259" key="5">
    <source>
        <dbReference type="Pfam" id="PF23726"/>
    </source>
</evidence>
<dbReference type="Proteomes" id="UP000031668">
    <property type="component" value="Unassembled WGS sequence"/>
</dbReference>
<dbReference type="InterPro" id="IPR050358">
    <property type="entry name" value="RSE1/DDB1/CFT1"/>
</dbReference>
<dbReference type="Pfam" id="PF23726">
    <property type="entry name" value="Beta-prop_RSE1_2nd"/>
    <property type="match status" value="1"/>
</dbReference>
<feature type="domain" description="RSE1/DDB1/CPSF1 first beta-propeller" evidence="4">
    <location>
        <begin position="15"/>
        <end position="343"/>
    </location>
</feature>